<evidence type="ECO:0000256" key="5">
    <source>
        <dbReference type="ARBA" id="ARBA00022670"/>
    </source>
</evidence>
<keyword evidence="5 11" id="KW-0645">Protease</keyword>
<evidence type="ECO:0000256" key="7">
    <source>
        <dbReference type="ARBA" id="ARBA00022801"/>
    </source>
</evidence>
<evidence type="ECO:0000256" key="2">
    <source>
        <dbReference type="ARBA" id="ARBA00009165"/>
    </source>
</evidence>
<dbReference type="GO" id="GO:0008237">
    <property type="term" value="F:metallopeptidase activity"/>
    <property type="evidence" value="ECO:0007669"/>
    <property type="project" value="UniProtKB-KW"/>
</dbReference>
<organism evidence="13 14">
    <name type="scientific">Paenibacillus albiflavus</name>
    <dbReference type="NCBI Taxonomy" id="2545760"/>
    <lineage>
        <taxon>Bacteria</taxon>
        <taxon>Bacillati</taxon>
        <taxon>Bacillota</taxon>
        <taxon>Bacilli</taxon>
        <taxon>Bacillales</taxon>
        <taxon>Paenibacillaceae</taxon>
        <taxon>Paenibacillus</taxon>
    </lineage>
</organism>
<accession>A0A4R4ES16</accession>
<dbReference type="EC" id="3.4.-.-" evidence="11"/>
<evidence type="ECO:0000313" key="14">
    <source>
        <dbReference type="Proteomes" id="UP000295418"/>
    </source>
</evidence>
<evidence type="ECO:0000256" key="11">
    <source>
        <dbReference type="PIRNR" id="PIRNR016933"/>
    </source>
</evidence>
<comment type="subcellular location">
    <subcellularLocation>
        <location evidence="1">Cell membrane</location>
        <topology evidence="1">Multi-pass membrane protein</topology>
    </subcellularLocation>
</comment>
<evidence type="ECO:0000256" key="9">
    <source>
        <dbReference type="ARBA" id="ARBA00023136"/>
    </source>
</evidence>
<feature type="transmembrane region" description="Helical" evidence="12">
    <location>
        <begin position="6"/>
        <end position="23"/>
    </location>
</feature>
<feature type="transmembrane region" description="Helical" evidence="12">
    <location>
        <begin position="35"/>
        <end position="53"/>
    </location>
</feature>
<keyword evidence="14" id="KW-1185">Reference proteome</keyword>
<dbReference type="RefSeq" id="WP_132416338.1">
    <property type="nucleotide sequence ID" value="NZ_SKFG01000001.1"/>
</dbReference>
<evidence type="ECO:0000256" key="12">
    <source>
        <dbReference type="SAM" id="Phobius"/>
    </source>
</evidence>
<keyword evidence="4 11" id="KW-1003">Cell membrane</keyword>
<dbReference type="InterPro" id="IPR023596">
    <property type="entry name" value="Peptidase_PrsW_arch/bac"/>
</dbReference>
<protein>
    <recommendedName>
        <fullName evidence="3 11">Protease PrsW</fullName>
        <ecNumber evidence="11">3.4.-.-</ecNumber>
    </recommendedName>
    <alternativeName>
        <fullName evidence="10 11">Protease responsible for activating sigma-W</fullName>
    </alternativeName>
</protein>
<evidence type="ECO:0000313" key="13">
    <source>
        <dbReference type="EMBL" id="TCZ81238.1"/>
    </source>
</evidence>
<name>A0A4R4ES16_9BACL</name>
<comment type="similarity">
    <text evidence="2 11">Belongs to the protease PrsW family.</text>
</comment>
<evidence type="ECO:0000256" key="4">
    <source>
        <dbReference type="ARBA" id="ARBA00022475"/>
    </source>
</evidence>
<keyword evidence="9 11" id="KW-0472">Membrane</keyword>
<keyword evidence="13" id="KW-0482">Metalloprotease</keyword>
<dbReference type="OrthoDB" id="5504276at2"/>
<evidence type="ECO:0000256" key="3">
    <source>
        <dbReference type="ARBA" id="ARBA00018997"/>
    </source>
</evidence>
<dbReference type="AlphaFoldDB" id="A0A4R4ES16"/>
<feature type="transmembrane region" description="Helical" evidence="12">
    <location>
        <begin position="134"/>
        <end position="152"/>
    </location>
</feature>
<reference evidence="13 14" key="1">
    <citation type="submission" date="2019-03" db="EMBL/GenBank/DDBJ databases">
        <authorList>
            <person name="Kim M.K.M."/>
        </authorList>
    </citation>
    <scope>NUCLEOTIDE SEQUENCE [LARGE SCALE GENOMIC DNA]</scope>
    <source>
        <strain evidence="13 14">18JY21-1</strain>
    </source>
</reference>
<evidence type="ECO:0000256" key="8">
    <source>
        <dbReference type="ARBA" id="ARBA00022989"/>
    </source>
</evidence>
<keyword evidence="6 12" id="KW-0812">Transmembrane</keyword>
<dbReference type="EMBL" id="SKFG01000001">
    <property type="protein sequence ID" value="TCZ81238.1"/>
    <property type="molecule type" value="Genomic_DNA"/>
</dbReference>
<dbReference type="Pfam" id="PF13367">
    <property type="entry name" value="PrsW-protease"/>
    <property type="match status" value="1"/>
</dbReference>
<dbReference type="NCBIfam" id="NF033739">
    <property type="entry name" value="intramemb_PrsW"/>
    <property type="match status" value="1"/>
</dbReference>
<dbReference type="Proteomes" id="UP000295418">
    <property type="component" value="Unassembled WGS sequence"/>
</dbReference>
<dbReference type="GO" id="GO:0006508">
    <property type="term" value="P:proteolysis"/>
    <property type="evidence" value="ECO:0007669"/>
    <property type="project" value="UniProtKB-KW"/>
</dbReference>
<sequence>MQILSIIMAAIAPGLSLLAFFYLKDRYETEPIHLVVKVFLLGALLVFPSMILQNELLGIGKVNDFVFSFVITSGIEEFLKFFLLYHMIFHHKAFDEPYDGIVYAVSISLGFATLENIFYALFNSMTFTNLLVRALLPVSGHALFGVSMGYYMGKAKFEPSKKKIFLFLSLLVAVFWHGLFDYIMLVATNYWMWIMIPFMIILWLRTMWKVEQAHEHSPFRVFHREEKVKLS</sequence>
<dbReference type="PANTHER" id="PTHR36844">
    <property type="entry name" value="PROTEASE PRSW"/>
    <property type="match status" value="1"/>
</dbReference>
<feature type="transmembrane region" description="Helical" evidence="12">
    <location>
        <begin position="164"/>
        <end position="184"/>
    </location>
</feature>
<dbReference type="GO" id="GO:0005886">
    <property type="term" value="C:plasma membrane"/>
    <property type="evidence" value="ECO:0007669"/>
    <property type="project" value="UniProtKB-SubCell"/>
</dbReference>
<keyword evidence="8 12" id="KW-1133">Transmembrane helix</keyword>
<dbReference type="PIRSF" id="PIRSF016933">
    <property type="entry name" value="PrsW"/>
    <property type="match status" value="1"/>
</dbReference>
<evidence type="ECO:0000256" key="10">
    <source>
        <dbReference type="ARBA" id="ARBA00030345"/>
    </source>
</evidence>
<evidence type="ECO:0000256" key="1">
    <source>
        <dbReference type="ARBA" id="ARBA00004651"/>
    </source>
</evidence>
<dbReference type="InterPro" id="IPR026898">
    <property type="entry name" value="PrsW"/>
</dbReference>
<feature type="transmembrane region" description="Helical" evidence="12">
    <location>
        <begin position="190"/>
        <end position="208"/>
    </location>
</feature>
<feature type="transmembrane region" description="Helical" evidence="12">
    <location>
        <begin position="65"/>
        <end position="88"/>
    </location>
</feature>
<evidence type="ECO:0000256" key="6">
    <source>
        <dbReference type="ARBA" id="ARBA00022692"/>
    </source>
</evidence>
<comment type="caution">
    <text evidence="13">The sequence shown here is derived from an EMBL/GenBank/DDBJ whole genome shotgun (WGS) entry which is preliminary data.</text>
</comment>
<gene>
    <name evidence="13" type="primary">prsW</name>
    <name evidence="13" type="ORF">E0485_02900</name>
</gene>
<feature type="transmembrane region" description="Helical" evidence="12">
    <location>
        <begin position="100"/>
        <end position="122"/>
    </location>
</feature>
<proteinExistence type="inferred from homology"/>
<keyword evidence="7 11" id="KW-0378">Hydrolase</keyword>
<dbReference type="PANTHER" id="PTHR36844:SF1">
    <property type="entry name" value="PROTEASE PRSW"/>
    <property type="match status" value="1"/>
</dbReference>
<comment type="function">
    <text evidence="11">Involved in the degradation of specific anti-sigma factors.</text>
</comment>